<dbReference type="GO" id="GO:0071973">
    <property type="term" value="P:bacterial-type flagellum-dependent cell motility"/>
    <property type="evidence" value="ECO:0007669"/>
    <property type="project" value="TreeGrafter"/>
</dbReference>
<reference evidence="8" key="1">
    <citation type="submission" date="2016-10" db="EMBL/GenBank/DDBJ databases">
        <authorList>
            <person name="Varghese N."/>
            <person name="Submissions S."/>
        </authorList>
    </citation>
    <scope>NUCLEOTIDE SEQUENCE [LARGE SCALE GENOMIC DNA]</scope>
    <source>
        <strain evidence="8">8N4</strain>
    </source>
</reference>
<evidence type="ECO:0000256" key="4">
    <source>
        <dbReference type="ARBA" id="ARBA00022795"/>
    </source>
</evidence>
<dbReference type="PANTHER" id="PTHR34773:SF1">
    <property type="entry name" value="FLAGELLAR SECRETION CHAPERONE FLIS"/>
    <property type="match status" value="1"/>
</dbReference>
<comment type="similarity">
    <text evidence="2 6">Belongs to the FliS family.</text>
</comment>
<dbReference type="RefSeq" id="WP_092675024.1">
    <property type="nucleotide sequence ID" value="NZ_FOGC01000005.1"/>
</dbReference>
<organism evidence="7 8">
    <name type="scientific">Rosenbergiella nectarea</name>
    <dbReference type="NCBI Taxonomy" id="988801"/>
    <lineage>
        <taxon>Bacteria</taxon>
        <taxon>Pseudomonadati</taxon>
        <taxon>Pseudomonadota</taxon>
        <taxon>Gammaproteobacteria</taxon>
        <taxon>Enterobacterales</taxon>
        <taxon>Erwiniaceae</taxon>
        <taxon>Rosenbergiella</taxon>
    </lineage>
</organism>
<dbReference type="CDD" id="cd16098">
    <property type="entry name" value="FliS"/>
    <property type="match status" value="1"/>
</dbReference>
<dbReference type="GO" id="GO:0044780">
    <property type="term" value="P:bacterial-type flagellum assembly"/>
    <property type="evidence" value="ECO:0007669"/>
    <property type="project" value="InterPro"/>
</dbReference>
<name>A0A1H9HVJ4_9GAMM</name>
<protein>
    <recommendedName>
        <fullName evidence="6">Flagellar secretion chaperone FliS</fullName>
    </recommendedName>
</protein>
<dbReference type="InterPro" id="IPR003713">
    <property type="entry name" value="FliS"/>
</dbReference>
<gene>
    <name evidence="7" type="ORF">SAMN05216522_10587</name>
</gene>
<dbReference type="STRING" id="988801.SAMN05216522_10587"/>
<evidence type="ECO:0000313" key="7">
    <source>
        <dbReference type="EMBL" id="SEQ66383.1"/>
    </source>
</evidence>
<sequence length="130" mass="14063">MNKRQLANVYAQVGLESSVLSASQHQLTTLLFDGALNALGRAAISMENQDIIDKGNMIAKAVAIIDTGLIQAIEPLAKDPLAGQLLSLFHYVAQQLMLANLHNDRDKLGHCRELLQTIAGAWQTSLSQEG</sequence>
<evidence type="ECO:0000256" key="1">
    <source>
        <dbReference type="ARBA" id="ARBA00004514"/>
    </source>
</evidence>
<dbReference type="OrthoDB" id="9792010at2"/>
<dbReference type="EMBL" id="FOGC01000005">
    <property type="protein sequence ID" value="SEQ66383.1"/>
    <property type="molecule type" value="Genomic_DNA"/>
</dbReference>
<dbReference type="Proteomes" id="UP000242515">
    <property type="component" value="Unassembled WGS sequence"/>
</dbReference>
<dbReference type="NCBIfam" id="TIGR00208">
    <property type="entry name" value="fliS"/>
    <property type="match status" value="1"/>
</dbReference>
<accession>A0A1H9HVJ4</accession>
<keyword evidence="7" id="KW-0969">Cilium</keyword>
<keyword evidence="3 6" id="KW-0963">Cytoplasm</keyword>
<dbReference type="PIRSF" id="PIRSF039090">
    <property type="entry name" value="Flis"/>
    <property type="match status" value="1"/>
</dbReference>
<evidence type="ECO:0000256" key="2">
    <source>
        <dbReference type="ARBA" id="ARBA00008787"/>
    </source>
</evidence>
<keyword evidence="5" id="KW-0143">Chaperone</keyword>
<dbReference type="Gene3D" id="1.20.120.340">
    <property type="entry name" value="Flagellar protein FliS"/>
    <property type="match status" value="1"/>
</dbReference>
<evidence type="ECO:0000256" key="3">
    <source>
        <dbReference type="ARBA" id="ARBA00022490"/>
    </source>
</evidence>
<dbReference type="InterPro" id="IPR036584">
    <property type="entry name" value="FliS_sf"/>
</dbReference>
<dbReference type="PANTHER" id="PTHR34773">
    <property type="entry name" value="FLAGELLAR SECRETION CHAPERONE FLIS"/>
    <property type="match status" value="1"/>
</dbReference>
<evidence type="ECO:0000313" key="8">
    <source>
        <dbReference type="Proteomes" id="UP000242515"/>
    </source>
</evidence>
<dbReference type="AlphaFoldDB" id="A0A1H9HVJ4"/>
<comment type="subcellular location">
    <subcellularLocation>
        <location evidence="1 6">Cytoplasm</location>
        <location evidence="1 6">Cytosol</location>
    </subcellularLocation>
</comment>
<keyword evidence="8" id="KW-1185">Reference proteome</keyword>
<proteinExistence type="inferred from homology"/>
<dbReference type="Pfam" id="PF02561">
    <property type="entry name" value="FliS"/>
    <property type="match status" value="1"/>
</dbReference>
<dbReference type="SUPFAM" id="SSF101116">
    <property type="entry name" value="Flagellar export chaperone FliS"/>
    <property type="match status" value="1"/>
</dbReference>
<keyword evidence="4 6" id="KW-1005">Bacterial flagellum biogenesis</keyword>
<keyword evidence="7" id="KW-0966">Cell projection</keyword>
<evidence type="ECO:0000256" key="5">
    <source>
        <dbReference type="ARBA" id="ARBA00023186"/>
    </source>
</evidence>
<dbReference type="GO" id="GO:0005829">
    <property type="term" value="C:cytosol"/>
    <property type="evidence" value="ECO:0007669"/>
    <property type="project" value="UniProtKB-SubCell"/>
</dbReference>
<evidence type="ECO:0000256" key="6">
    <source>
        <dbReference type="PIRNR" id="PIRNR039090"/>
    </source>
</evidence>
<keyword evidence="7" id="KW-0282">Flagellum</keyword>